<evidence type="ECO:0000259" key="16">
    <source>
        <dbReference type="PROSITE" id="PS50268"/>
    </source>
</evidence>
<keyword evidence="10 14" id="KW-0472">Membrane</keyword>
<keyword evidence="6 12" id="KW-0106">Calcium</keyword>
<evidence type="ECO:0000256" key="1">
    <source>
        <dbReference type="ARBA" id="ARBA00004236"/>
    </source>
</evidence>
<feature type="transmembrane region" description="Helical" evidence="14">
    <location>
        <begin position="606"/>
        <end position="630"/>
    </location>
</feature>
<feature type="compositionally biased region" description="Low complexity" evidence="13">
    <location>
        <begin position="1100"/>
        <end position="1116"/>
    </location>
</feature>
<evidence type="ECO:0000256" key="2">
    <source>
        <dbReference type="ARBA" id="ARBA00004568"/>
    </source>
</evidence>
<evidence type="ECO:0000256" key="12">
    <source>
        <dbReference type="PROSITE-ProRule" id="PRU00043"/>
    </source>
</evidence>
<dbReference type="InterPro" id="IPR027397">
    <property type="entry name" value="Catenin-bd_sf"/>
</dbReference>
<dbReference type="Pfam" id="PF00028">
    <property type="entry name" value="Cadherin"/>
    <property type="match status" value="4"/>
</dbReference>
<proteinExistence type="predicted"/>
<evidence type="ECO:0000256" key="7">
    <source>
        <dbReference type="ARBA" id="ARBA00022889"/>
    </source>
</evidence>
<accession>A0ABM5GBF8</accession>
<keyword evidence="5" id="KW-0677">Repeat</keyword>
<dbReference type="InterPro" id="IPR009122">
    <property type="entry name" value="Desmosomal_cadherin"/>
</dbReference>
<evidence type="ECO:0000256" key="15">
    <source>
        <dbReference type="SAM" id="SignalP"/>
    </source>
</evidence>
<evidence type="ECO:0000256" key="9">
    <source>
        <dbReference type="ARBA" id="ARBA00022989"/>
    </source>
</evidence>
<dbReference type="GeneID" id="110077647"/>
<dbReference type="InterPro" id="IPR050971">
    <property type="entry name" value="Cadherin-domain_protein"/>
</dbReference>
<keyword evidence="17" id="KW-1185">Reference proteome</keyword>
<sequence length="1116" mass="120714">MARHRGAGGPGVLLLLLTCVVIGNGLHLEILGGRNDQLFNTNNRMRQKREWIVPPANIWEERDNSNRNPIARIRSDREGEPGLVITYTISGQGVTEPPYQLFVINGKTGAINITGIVDREETPMLHLRAYALDQNGVNLEKPLDLRIKVLDVNDNSPVFSQQVFAGSVEELSAPNTIVMKITATDADDPDTKNAQIAFKIVSQDPSQPEAFTINRATGEVRTARFQLDRELQSSYTLVVEAKDQDGGSNGNGQQTTVEIKILDVNDNIPVLEKPMYEGSVKENVANMEIMRMKAFDRDEEFSDNWLAQFEIVSGNEGGYFHIETDSQTNEGILTLVKQINYEELKNVDLNIVVSNKAAYHQSIINQGYKANPIPVKISVENVREGPVFKPQAMVINGSETMKVNQVIGRYQAYDEDTGKIAENIRYAKNQDPGNWFIIDSKTAEIKLVKVPDYESRYVVNGTYTATILAISNDVPSQTATGTIVIRVEDHNDNCPTLVNRDMSVCTDAKFINITAEDRDAHPNGGPFTFILDEPERMSGKWMIGQVNGNRAQLVPQDVKPGIYEIPVIVKDNQGLACPDRQILKLEVCECVDGAGCQGKLVSSTVMLGPAAIALIILALLLLLLVPLLLLACGFGSGTGKGFTAIPDNSEEMLRNWNSEGAAPENKAILNLIAPSALDNSASNVGSTAAAVGAGAGLGAGGGAAIGGGSSSVFKEHYFNTQTTDRQWEEQAALLSGAEYRGRAGGMAAGGGMAAAGGTMTGGGIMTGGGTLTMGARGTLAMEKGGAVNEEFLRDYFNEKADTFAEEEEAHLIKDCLLVYSQDEEKESACGSVGCCSFIEDDFDDHFLDDLGDKFKTLAEICMGKHISVETSQHSSQVLQQASPSLAMNKGDVQNVNQQNTLSSEHIYTSAPSFQAANPMAPFGSGTVTEETITEATLTSKPGLQRMMNVRDPLAGSSNVVITETSYETKAPGISLDPQFKENVVVTERVLAPASNLQDVLEMPPGAFPDLPDSKYVVVRERERVLVPSSDLKASLSIPNLSEGQNVLVTQTVLTPTTNRQSTAERASFSESDRQELTFMSDPFFNQVGAQEGLPSGGTMSKSSTVKKYSSVHYTRS</sequence>
<feature type="region of interest" description="Disordered" evidence="13">
    <location>
        <begin position="1087"/>
        <end position="1116"/>
    </location>
</feature>
<dbReference type="PROSITE" id="PS50268">
    <property type="entry name" value="CADHERIN_2"/>
    <property type="match status" value="4"/>
</dbReference>
<dbReference type="RefSeq" id="XP_072854987.1">
    <property type="nucleotide sequence ID" value="XM_072998886.1"/>
</dbReference>
<name>A0ABM5GBF8_9SAUR</name>
<dbReference type="PRINTS" id="PR01819">
    <property type="entry name" value="DESMOGLEIN"/>
</dbReference>
<evidence type="ECO:0000256" key="10">
    <source>
        <dbReference type="ARBA" id="ARBA00023136"/>
    </source>
</evidence>
<dbReference type="Gene3D" id="4.10.900.10">
    <property type="entry name" value="TCF3-CBD (Catenin binding domain)"/>
    <property type="match status" value="1"/>
</dbReference>
<dbReference type="PROSITE" id="PS00232">
    <property type="entry name" value="CADHERIN_1"/>
    <property type="match status" value="2"/>
</dbReference>
<dbReference type="SMART" id="SM00112">
    <property type="entry name" value="CA"/>
    <property type="match status" value="4"/>
</dbReference>
<evidence type="ECO:0000256" key="8">
    <source>
        <dbReference type="ARBA" id="ARBA00022949"/>
    </source>
</evidence>
<comment type="subcellular location">
    <subcellularLocation>
        <location evidence="2">Cell junction</location>
        <location evidence="2">Desmosome</location>
    </subcellularLocation>
    <subcellularLocation>
        <location evidence="1">Cell membrane</location>
    </subcellularLocation>
</comment>
<keyword evidence="9 14" id="KW-1133">Transmembrane helix</keyword>
<dbReference type="PRINTS" id="PR01818">
    <property type="entry name" value="DESMOCADHERN"/>
</dbReference>
<feature type="domain" description="Cadherin" evidence="16">
    <location>
        <begin position="389"/>
        <end position="497"/>
    </location>
</feature>
<evidence type="ECO:0000256" key="13">
    <source>
        <dbReference type="SAM" id="MobiDB-lite"/>
    </source>
</evidence>
<evidence type="ECO:0000313" key="18">
    <source>
        <dbReference type="RefSeq" id="XP_072854987.1"/>
    </source>
</evidence>
<protein>
    <submittedName>
        <fullName evidence="18">Desmoglein-2</fullName>
    </submittedName>
</protein>
<dbReference type="CDD" id="cd11304">
    <property type="entry name" value="Cadherin_repeat"/>
    <property type="match status" value="4"/>
</dbReference>
<evidence type="ECO:0000256" key="6">
    <source>
        <dbReference type="ARBA" id="ARBA00022837"/>
    </source>
</evidence>
<evidence type="ECO:0000256" key="14">
    <source>
        <dbReference type="SAM" id="Phobius"/>
    </source>
</evidence>
<keyword evidence="15" id="KW-0732">Signal</keyword>
<organism evidence="17 18">
    <name type="scientific">Pogona vitticeps</name>
    <name type="common">central bearded dragon</name>
    <dbReference type="NCBI Taxonomy" id="103695"/>
    <lineage>
        <taxon>Eukaryota</taxon>
        <taxon>Metazoa</taxon>
        <taxon>Chordata</taxon>
        <taxon>Craniata</taxon>
        <taxon>Vertebrata</taxon>
        <taxon>Euteleostomi</taxon>
        <taxon>Lepidosauria</taxon>
        <taxon>Squamata</taxon>
        <taxon>Bifurcata</taxon>
        <taxon>Unidentata</taxon>
        <taxon>Episquamata</taxon>
        <taxon>Toxicofera</taxon>
        <taxon>Iguania</taxon>
        <taxon>Acrodonta</taxon>
        <taxon>Agamidae</taxon>
        <taxon>Amphibolurinae</taxon>
        <taxon>Pogona</taxon>
    </lineage>
</organism>
<keyword evidence="8" id="KW-0965">Cell junction</keyword>
<feature type="domain" description="Cadherin" evidence="16">
    <location>
        <begin position="75"/>
        <end position="159"/>
    </location>
</feature>
<keyword evidence="3" id="KW-1003">Cell membrane</keyword>
<feature type="chain" id="PRO_5046573298" evidence="15">
    <location>
        <begin position="26"/>
        <end position="1116"/>
    </location>
</feature>
<gene>
    <name evidence="18" type="primary">LOC110077647</name>
</gene>
<evidence type="ECO:0000313" key="17">
    <source>
        <dbReference type="Proteomes" id="UP001652642"/>
    </source>
</evidence>
<dbReference type="InterPro" id="IPR020894">
    <property type="entry name" value="Cadherin_CS"/>
</dbReference>
<dbReference type="InterPro" id="IPR002126">
    <property type="entry name" value="Cadherin-like_dom"/>
</dbReference>
<dbReference type="Proteomes" id="UP001652642">
    <property type="component" value="Chromosome 4"/>
</dbReference>
<keyword evidence="4 14" id="KW-0812">Transmembrane</keyword>
<dbReference type="Gene3D" id="2.60.40.60">
    <property type="entry name" value="Cadherins"/>
    <property type="match status" value="5"/>
</dbReference>
<keyword evidence="7" id="KW-0130">Cell adhesion</keyword>
<feature type="domain" description="Cadherin" evidence="16">
    <location>
        <begin position="160"/>
        <end position="271"/>
    </location>
</feature>
<dbReference type="InterPro" id="IPR015919">
    <property type="entry name" value="Cadherin-like_sf"/>
</dbReference>
<evidence type="ECO:0000256" key="11">
    <source>
        <dbReference type="ARBA" id="ARBA00023180"/>
    </source>
</evidence>
<evidence type="ECO:0000256" key="4">
    <source>
        <dbReference type="ARBA" id="ARBA00022692"/>
    </source>
</evidence>
<dbReference type="SUPFAM" id="SSF49313">
    <property type="entry name" value="Cadherin-like"/>
    <property type="match status" value="5"/>
</dbReference>
<dbReference type="PRINTS" id="PR00205">
    <property type="entry name" value="CADHERIN"/>
</dbReference>
<feature type="domain" description="Cadherin" evidence="16">
    <location>
        <begin position="272"/>
        <end position="388"/>
    </location>
</feature>
<evidence type="ECO:0000256" key="3">
    <source>
        <dbReference type="ARBA" id="ARBA00022475"/>
    </source>
</evidence>
<dbReference type="PANTHER" id="PTHR24025:SF1">
    <property type="entry name" value="DESMOGLEIN-2"/>
    <property type="match status" value="1"/>
</dbReference>
<reference evidence="18" key="1">
    <citation type="submission" date="2025-08" db="UniProtKB">
        <authorList>
            <consortium name="RefSeq"/>
        </authorList>
    </citation>
    <scope>IDENTIFICATION</scope>
</reference>
<keyword evidence="11" id="KW-0325">Glycoprotein</keyword>
<dbReference type="PANTHER" id="PTHR24025">
    <property type="entry name" value="DESMOGLEIN FAMILY MEMBER"/>
    <property type="match status" value="1"/>
</dbReference>
<feature type="signal peptide" evidence="15">
    <location>
        <begin position="1"/>
        <end position="25"/>
    </location>
</feature>
<evidence type="ECO:0000256" key="5">
    <source>
        <dbReference type="ARBA" id="ARBA00022737"/>
    </source>
</evidence>